<accession>A0A151IU05</accession>
<dbReference type="EMBL" id="KQ980972">
    <property type="protein sequence ID" value="KYN10893.1"/>
    <property type="molecule type" value="Genomic_DNA"/>
</dbReference>
<dbReference type="AlphaFoldDB" id="A0A151IU05"/>
<reference evidence="1 2" key="1">
    <citation type="submission" date="2015-09" db="EMBL/GenBank/DDBJ databases">
        <title>Trachymyrmex cornetzi WGS genome.</title>
        <authorList>
            <person name="Nygaard S."/>
            <person name="Hu H."/>
            <person name="Boomsma J."/>
            <person name="Zhang G."/>
        </authorList>
    </citation>
    <scope>NUCLEOTIDE SEQUENCE [LARGE SCALE GENOMIC DNA]</scope>
    <source>
        <strain evidence="1">Tcor2-1</strain>
        <tissue evidence="1">Whole body</tissue>
    </source>
</reference>
<evidence type="ECO:0000313" key="1">
    <source>
        <dbReference type="EMBL" id="KYN10893.1"/>
    </source>
</evidence>
<protein>
    <submittedName>
        <fullName evidence="1">Uncharacterized protein</fullName>
    </submittedName>
</protein>
<proteinExistence type="predicted"/>
<gene>
    <name evidence="1" type="ORF">ALC57_16957</name>
</gene>
<dbReference type="Proteomes" id="UP000078492">
    <property type="component" value="Unassembled WGS sequence"/>
</dbReference>
<keyword evidence="2" id="KW-1185">Reference proteome</keyword>
<name>A0A151IU05_9HYME</name>
<organism evidence="1 2">
    <name type="scientific">Trachymyrmex cornetzi</name>
    <dbReference type="NCBI Taxonomy" id="471704"/>
    <lineage>
        <taxon>Eukaryota</taxon>
        <taxon>Metazoa</taxon>
        <taxon>Ecdysozoa</taxon>
        <taxon>Arthropoda</taxon>
        <taxon>Hexapoda</taxon>
        <taxon>Insecta</taxon>
        <taxon>Pterygota</taxon>
        <taxon>Neoptera</taxon>
        <taxon>Endopterygota</taxon>
        <taxon>Hymenoptera</taxon>
        <taxon>Apocrita</taxon>
        <taxon>Aculeata</taxon>
        <taxon>Formicoidea</taxon>
        <taxon>Formicidae</taxon>
        <taxon>Myrmicinae</taxon>
        <taxon>Trachymyrmex</taxon>
    </lineage>
</organism>
<sequence length="53" mass="6002">MKTKDNNNKSGAFKKCKYFYEMNEMYGKSPSVQPVAIASNLLSEKDALPLEIE</sequence>
<evidence type="ECO:0000313" key="2">
    <source>
        <dbReference type="Proteomes" id="UP000078492"/>
    </source>
</evidence>